<dbReference type="SUPFAM" id="SSF101898">
    <property type="entry name" value="NHL repeat"/>
    <property type="match status" value="1"/>
</dbReference>
<dbReference type="SUPFAM" id="SSF50044">
    <property type="entry name" value="SH3-domain"/>
    <property type="match status" value="1"/>
</dbReference>
<evidence type="ECO:0000256" key="4">
    <source>
        <dbReference type="PROSITE-ProRule" id="PRU00192"/>
    </source>
</evidence>
<dbReference type="InterPro" id="IPR001452">
    <property type="entry name" value="SH3_domain"/>
</dbReference>
<dbReference type="Gene3D" id="3.30.70.1390">
    <property type="entry name" value="ROC domain from the Parkinson's disease-associated leucine-rich repeat kinase 2"/>
    <property type="match status" value="2"/>
</dbReference>
<dbReference type="PROSITE" id="PS50017">
    <property type="entry name" value="DEATH_DOMAIN"/>
    <property type="match status" value="2"/>
</dbReference>
<dbReference type="EMBL" id="JBJQND010000007">
    <property type="protein sequence ID" value="KAL3870190.1"/>
    <property type="molecule type" value="Genomic_DNA"/>
</dbReference>
<dbReference type="SUPFAM" id="SSF52540">
    <property type="entry name" value="P-loop containing nucleoside triphosphate hydrolases"/>
    <property type="match status" value="1"/>
</dbReference>
<dbReference type="Pfam" id="PF00018">
    <property type="entry name" value="SH3_1"/>
    <property type="match status" value="1"/>
</dbReference>
<sequence>DRHASYSGLVIWPPDKMMVVDNKAGNVRLHGLQDGRQLAVYKPESRPVEICACTLDDNDTQFAVSLEFCGQIEIISVTCTDKTTSITRVKTLDVKTGLDSCNGLYNLNKRLIISGLKEDRIMWGIVSVTDGYLEAVHTVCECGEHSVSFLSANKKGMVFISCYAGNNYSENSGVYGYKNSERKFLYQHNDLEFPRGITVDARGYIFVCNGMYPPCIHQLTDTGQPVTVHTQGILETSNLIAIYYDQPSGNLYITSRRKSVITRYRSEYSDHEEPFIPAEVLKMDSRSLQLYKKALRGGKERVYSIRVMVVGQYGAGKTTLTKRLLGKQVHLARRKSTEGIDVHTECSTVSLSTGEWTVQEKDAEQYSRLRRLVKLLNDHVQEQGAKAEQEVESDPDNLLATEECKHRNPQEDQSVSTEQGVSPDIQPTSSQQLESSVAMESVRHYEHVDPKNTSNVPPKVDGSKIEKKDVMIEIIQLVNKNTEKLEMMTSEYATLGMWDFAGQYVFYTTHQTFLTSRAIYLLVIDLSQQISELIKDDEYFLDTEGVKPYKVRDLFEIWLNSIHSCAPSPNSSIPSVILVGTHVDKIPKKHRQRIIREYFIKLRYVLKDRPTIVHLMDDIAIDNTIDDPKLEELKKRIFELAKQQPHWGEEKPAKWLPLEQAIMTLKASRVKMLVEKRYNKSQCIIFSIDRLKEKIILDPQWMIDALKSLITAEIFIKKIPAITCKWYEFKEKGKLSPELLDAIWSKEESPEFHDNKDHIIHVMEELNIIARPRVYSLDGQDMKVEDYFLAPCMLRQKTPRDLIFPEPHPEMESSSVLCCVFIGKFLPSPIFHRLLAACLAHWPIAKKKSENLIFCGCCIFEVDPCHKLTLHHRDYIIFARVTKLSLRNKMPDSKICIHVREFIDINLSKIIGYLCQSLKFEWYIQCPRSKADSLKSMFPVSELQNNEELACSSHRSDHVVVSQDLLQFWFKGKSTHNDHFMQTQHGKETNLRQYQDKSIESGRTLHSPDPHKVKSLNLIPARSEVDPQDPQPAYTGHHDVMRREPVLDQLQPKERMPKDDHSTRHEKNLVYLQELQRMEAKVYDIYKAVDDRDGKDIKELTIEKGDILLVLDSTRNWWRVKNFKGEVGYAPYTYLKAIKSKSADKGCEGGGDTGSSLPQSLQDRMPSERQLGRLSMHIGHEAFRLGLELGLSGAHIQQLQKDYPHVVTQCLRILGKWKQQNRDKATFRNLEKAFQSVGIDIDILKSIDDDGDMESCLPSKLLNSQPDDRLLNRICSGIGTEHVHLGVELEVPLFRIDQIIADHPGDVHRQCFEIMKVWREGKARQATFRTLEQAFRSVGIDLDILKQCVT</sequence>
<dbReference type="Pfam" id="PF00531">
    <property type="entry name" value="Death"/>
    <property type="match status" value="1"/>
</dbReference>
<name>A0ABD3WCA7_SINWO</name>
<evidence type="ECO:0000256" key="3">
    <source>
        <dbReference type="ARBA" id="ARBA00022741"/>
    </source>
</evidence>
<evidence type="ECO:0000256" key="2">
    <source>
        <dbReference type="ARBA" id="ARBA00022737"/>
    </source>
</evidence>
<evidence type="ECO:0000256" key="1">
    <source>
        <dbReference type="ARBA" id="ARBA00022443"/>
    </source>
</evidence>
<dbReference type="InterPro" id="IPR011029">
    <property type="entry name" value="DEATH-like_dom_sf"/>
</dbReference>
<dbReference type="PANTHER" id="PTHR12287:SF23">
    <property type="entry name" value="AROUSER, ISOFORM A-RELATED"/>
    <property type="match status" value="1"/>
</dbReference>
<protein>
    <recommendedName>
        <fullName evidence="11">Non-specific serine/threonine protein kinase</fullName>
    </recommendedName>
</protein>
<evidence type="ECO:0000313" key="9">
    <source>
        <dbReference type="EMBL" id="KAL3870190.1"/>
    </source>
</evidence>
<dbReference type="PROSITE" id="PS50002">
    <property type="entry name" value="SH3"/>
    <property type="match status" value="1"/>
</dbReference>
<dbReference type="GO" id="GO:0000166">
    <property type="term" value="F:nucleotide binding"/>
    <property type="evidence" value="ECO:0007669"/>
    <property type="project" value="UniProtKB-KW"/>
</dbReference>
<dbReference type="Proteomes" id="UP001634394">
    <property type="component" value="Unassembled WGS sequence"/>
</dbReference>
<reference evidence="9 10" key="1">
    <citation type="submission" date="2024-11" db="EMBL/GenBank/DDBJ databases">
        <title>Chromosome-level genome assembly of the freshwater bivalve Anodonta woodiana.</title>
        <authorList>
            <person name="Chen X."/>
        </authorList>
    </citation>
    <scope>NUCLEOTIDE SEQUENCE [LARGE SCALE GENOMIC DNA]</scope>
    <source>
        <strain evidence="9">MN2024</strain>
        <tissue evidence="9">Gills</tissue>
    </source>
</reference>
<comment type="caution">
    <text evidence="9">The sequence shown here is derived from an EMBL/GenBank/DDBJ whole genome shotgun (WGS) entry which is preliminary data.</text>
</comment>
<feature type="domain" description="Death" evidence="7">
    <location>
        <begin position="1167"/>
        <end position="1238"/>
    </location>
</feature>
<evidence type="ECO:0000259" key="7">
    <source>
        <dbReference type="PROSITE" id="PS50017"/>
    </source>
</evidence>
<feature type="compositionally biased region" description="Basic and acidic residues" evidence="5">
    <location>
        <begin position="441"/>
        <end position="450"/>
    </location>
</feature>
<dbReference type="SMART" id="SM00326">
    <property type="entry name" value="SH3"/>
    <property type="match status" value="1"/>
</dbReference>
<dbReference type="Gene3D" id="2.120.10.30">
    <property type="entry name" value="TolB, C-terminal domain"/>
    <property type="match status" value="1"/>
</dbReference>
<dbReference type="CDD" id="cd01670">
    <property type="entry name" value="Death"/>
    <property type="match status" value="1"/>
</dbReference>
<dbReference type="InterPro" id="IPR036028">
    <property type="entry name" value="SH3-like_dom_sf"/>
</dbReference>
<dbReference type="Gene3D" id="3.40.50.300">
    <property type="entry name" value="P-loop containing nucleotide triphosphate hydrolases"/>
    <property type="match status" value="1"/>
</dbReference>
<feature type="non-terminal residue" evidence="9">
    <location>
        <position position="1"/>
    </location>
</feature>
<feature type="domain" description="Roc" evidence="8">
    <location>
        <begin position="298"/>
        <end position="644"/>
    </location>
</feature>
<evidence type="ECO:0000256" key="5">
    <source>
        <dbReference type="SAM" id="MobiDB-lite"/>
    </source>
</evidence>
<evidence type="ECO:0000259" key="6">
    <source>
        <dbReference type="PROSITE" id="PS50002"/>
    </source>
</evidence>
<evidence type="ECO:0000259" key="8">
    <source>
        <dbReference type="PROSITE" id="PS51424"/>
    </source>
</evidence>
<dbReference type="SUPFAM" id="SSF47986">
    <property type="entry name" value="DEATH domain"/>
    <property type="match status" value="2"/>
</dbReference>
<gene>
    <name evidence="9" type="ORF">ACJMK2_038271</name>
</gene>
<dbReference type="PROSITE" id="PS51424">
    <property type="entry name" value="ROC"/>
    <property type="match status" value="1"/>
</dbReference>
<feature type="domain" description="Death" evidence="7">
    <location>
        <begin position="1267"/>
        <end position="1339"/>
    </location>
</feature>
<evidence type="ECO:0008006" key="11">
    <source>
        <dbReference type="Google" id="ProtNLM"/>
    </source>
</evidence>
<dbReference type="InterPro" id="IPR000488">
    <property type="entry name" value="Death_dom"/>
</dbReference>
<proteinExistence type="predicted"/>
<dbReference type="InterPro" id="IPR039801">
    <property type="entry name" value="EPS8-like"/>
</dbReference>
<keyword evidence="10" id="KW-1185">Reference proteome</keyword>
<keyword evidence="3" id="KW-0547">Nucleotide-binding</keyword>
<dbReference type="Gene3D" id="2.30.30.40">
    <property type="entry name" value="SH3 Domains"/>
    <property type="match status" value="1"/>
</dbReference>
<dbReference type="Pfam" id="PF08477">
    <property type="entry name" value="Roc"/>
    <property type="match status" value="1"/>
</dbReference>
<dbReference type="InterPro" id="IPR027417">
    <property type="entry name" value="P-loop_NTPase"/>
</dbReference>
<dbReference type="Gene3D" id="1.10.533.10">
    <property type="entry name" value="Death Domain, Fas"/>
    <property type="match status" value="2"/>
</dbReference>
<feature type="domain" description="SH3" evidence="6">
    <location>
        <begin position="1081"/>
        <end position="1140"/>
    </location>
</feature>
<dbReference type="InterPro" id="IPR011042">
    <property type="entry name" value="6-blade_b-propeller_TolB-like"/>
</dbReference>
<feature type="region of interest" description="Disordered" evidence="5">
    <location>
        <begin position="405"/>
        <end position="462"/>
    </location>
</feature>
<feature type="compositionally biased region" description="Polar residues" evidence="5">
    <location>
        <begin position="411"/>
        <end position="435"/>
    </location>
</feature>
<accession>A0ABD3WCA7</accession>
<dbReference type="SMART" id="SM00005">
    <property type="entry name" value="DEATH"/>
    <property type="match status" value="2"/>
</dbReference>
<evidence type="ECO:0000313" key="10">
    <source>
        <dbReference type="Proteomes" id="UP001634394"/>
    </source>
</evidence>
<keyword evidence="2" id="KW-0677">Repeat</keyword>
<feature type="region of interest" description="Disordered" evidence="5">
    <location>
        <begin position="1145"/>
        <end position="1165"/>
    </location>
</feature>
<dbReference type="InterPro" id="IPR020859">
    <property type="entry name" value="ROC"/>
</dbReference>
<keyword evidence="1 4" id="KW-0728">SH3 domain</keyword>
<organism evidence="9 10">
    <name type="scientific">Sinanodonta woodiana</name>
    <name type="common">Chinese pond mussel</name>
    <name type="synonym">Anodonta woodiana</name>
    <dbReference type="NCBI Taxonomy" id="1069815"/>
    <lineage>
        <taxon>Eukaryota</taxon>
        <taxon>Metazoa</taxon>
        <taxon>Spiralia</taxon>
        <taxon>Lophotrochozoa</taxon>
        <taxon>Mollusca</taxon>
        <taxon>Bivalvia</taxon>
        <taxon>Autobranchia</taxon>
        <taxon>Heteroconchia</taxon>
        <taxon>Palaeoheterodonta</taxon>
        <taxon>Unionida</taxon>
        <taxon>Unionoidea</taxon>
        <taxon>Unionidae</taxon>
        <taxon>Unioninae</taxon>
        <taxon>Sinanodonta</taxon>
    </lineage>
</organism>
<dbReference type="PANTHER" id="PTHR12287">
    <property type="entry name" value="EPIDERMAL GROWTH FACTOR RECEPTOR KINASE SUBSTRATE EPS8-RELATED PROTEIN"/>
    <property type="match status" value="1"/>
</dbReference>